<reference evidence="1 2" key="1">
    <citation type="submission" date="2013-02" db="EMBL/GenBank/DDBJ databases">
        <authorList>
            <person name="Harkins D.M."/>
            <person name="Durkin A.S."/>
            <person name="Brinkac L.M."/>
            <person name="Haft D.H."/>
            <person name="Selengut J.D."/>
            <person name="Sanka R."/>
            <person name="DePew J."/>
            <person name="Purushe J."/>
            <person name="Whelen A.C."/>
            <person name="Vinetz J.M."/>
            <person name="Sutton G.G."/>
            <person name="Nierman W.C."/>
            <person name="Fouts D.E."/>
        </authorList>
    </citation>
    <scope>NUCLEOTIDE SEQUENCE [LARGE SCALE GENOMIC DNA]</scope>
    <source>
        <strain evidence="1 2">2002000626</strain>
    </source>
</reference>
<evidence type="ECO:0000313" key="2">
    <source>
        <dbReference type="Proteomes" id="UP000012329"/>
    </source>
</evidence>
<sequence length="72" mass="7374">TVSGVNYVYKGLGTGKNVVAFPIYSAIGNITGIENLLIQLGSSVGAINSNMVSVQAAQVAKIITASIQVVIH</sequence>
<protein>
    <submittedName>
        <fullName evidence="1">Uncharacterized protein</fullName>
    </submittedName>
</protein>
<dbReference type="EMBL" id="AFJL02000239">
    <property type="protein sequence ID" value="EMY02577.1"/>
    <property type="molecule type" value="Genomic_DNA"/>
</dbReference>
<comment type="caution">
    <text evidence="1">The sequence shown here is derived from an EMBL/GenBank/DDBJ whole genome shotgun (WGS) entry which is preliminary data.</text>
</comment>
<dbReference type="Proteomes" id="UP000012329">
    <property type="component" value="Unassembled WGS sequence"/>
</dbReference>
<accession>A0A829CX08</accession>
<dbReference type="AlphaFoldDB" id="A0A829CX08"/>
<feature type="non-terminal residue" evidence="1">
    <location>
        <position position="1"/>
    </location>
</feature>
<proteinExistence type="predicted"/>
<name>A0A829CX08_LEPIR</name>
<organism evidence="1 2">
    <name type="scientific">Leptospira interrogans str. 2002000626</name>
    <dbReference type="NCBI Taxonomy" id="996803"/>
    <lineage>
        <taxon>Bacteria</taxon>
        <taxon>Pseudomonadati</taxon>
        <taxon>Spirochaetota</taxon>
        <taxon>Spirochaetia</taxon>
        <taxon>Leptospirales</taxon>
        <taxon>Leptospiraceae</taxon>
        <taxon>Leptospira</taxon>
    </lineage>
</organism>
<gene>
    <name evidence="1" type="ORF">LEP1GSC029_0225</name>
</gene>
<evidence type="ECO:0000313" key="1">
    <source>
        <dbReference type="EMBL" id="EMY02577.1"/>
    </source>
</evidence>